<accession>A0AAQ3SCZ6</accession>
<organism evidence="6 7">
    <name type="scientific">Vigna mungo</name>
    <name type="common">Black gram</name>
    <name type="synonym">Phaseolus mungo</name>
    <dbReference type="NCBI Taxonomy" id="3915"/>
    <lineage>
        <taxon>Eukaryota</taxon>
        <taxon>Viridiplantae</taxon>
        <taxon>Streptophyta</taxon>
        <taxon>Embryophyta</taxon>
        <taxon>Tracheophyta</taxon>
        <taxon>Spermatophyta</taxon>
        <taxon>Magnoliopsida</taxon>
        <taxon>eudicotyledons</taxon>
        <taxon>Gunneridae</taxon>
        <taxon>Pentapetalae</taxon>
        <taxon>rosids</taxon>
        <taxon>fabids</taxon>
        <taxon>Fabales</taxon>
        <taxon>Fabaceae</taxon>
        <taxon>Papilionoideae</taxon>
        <taxon>50 kb inversion clade</taxon>
        <taxon>NPAAA clade</taxon>
        <taxon>indigoferoid/millettioid clade</taxon>
        <taxon>Phaseoleae</taxon>
        <taxon>Vigna</taxon>
    </lineage>
</organism>
<keyword evidence="3" id="KW-0862">Zinc</keyword>
<evidence type="ECO:0000256" key="2">
    <source>
        <dbReference type="ARBA" id="ARBA00022771"/>
    </source>
</evidence>
<dbReference type="GO" id="GO:0008270">
    <property type="term" value="F:zinc ion binding"/>
    <property type="evidence" value="ECO:0007669"/>
    <property type="project" value="UniProtKB-KW"/>
</dbReference>
<keyword evidence="7" id="KW-1185">Reference proteome</keyword>
<protein>
    <recommendedName>
        <fullName evidence="5">GRF-type domain-containing protein</fullName>
    </recommendedName>
</protein>
<sequence length="101" mass="11657">MSKDHSCCSSTCNVWWKENPNVCSMICHYGQICALRTAKIMKNRGKQFWGCSKYNDDTEDAGCNYFKWCTDVAQDGRGTYLKCEENKESLLHSEKWIIIGN</sequence>
<dbReference type="Proteomes" id="UP001374535">
    <property type="component" value="Chromosome 1"/>
</dbReference>
<evidence type="ECO:0000256" key="4">
    <source>
        <dbReference type="PROSITE-ProRule" id="PRU01343"/>
    </source>
</evidence>
<keyword evidence="1" id="KW-0479">Metal-binding</keyword>
<dbReference type="AlphaFoldDB" id="A0AAQ3SCZ6"/>
<dbReference type="Pfam" id="PF06839">
    <property type="entry name" value="Zn_ribbon_GRF"/>
    <property type="match status" value="1"/>
</dbReference>
<proteinExistence type="predicted"/>
<gene>
    <name evidence="6" type="ORF">V8G54_004526</name>
</gene>
<evidence type="ECO:0000256" key="3">
    <source>
        <dbReference type="ARBA" id="ARBA00022833"/>
    </source>
</evidence>
<dbReference type="InterPro" id="IPR010666">
    <property type="entry name" value="Znf_GRF"/>
</dbReference>
<reference evidence="6 7" key="1">
    <citation type="journal article" date="2023" name="Life. Sci Alliance">
        <title>Evolutionary insights into 3D genome organization and epigenetic landscape of Vigna mungo.</title>
        <authorList>
            <person name="Junaid A."/>
            <person name="Singh B."/>
            <person name="Bhatia S."/>
        </authorList>
    </citation>
    <scope>NUCLEOTIDE SEQUENCE [LARGE SCALE GENOMIC DNA]</scope>
    <source>
        <strain evidence="6">Urdbean</strain>
    </source>
</reference>
<evidence type="ECO:0000256" key="1">
    <source>
        <dbReference type="ARBA" id="ARBA00022723"/>
    </source>
</evidence>
<evidence type="ECO:0000313" key="6">
    <source>
        <dbReference type="EMBL" id="WVZ25982.1"/>
    </source>
</evidence>
<feature type="domain" description="GRF-type" evidence="5">
    <location>
        <begin position="27"/>
        <end position="72"/>
    </location>
</feature>
<dbReference type="PROSITE" id="PS51999">
    <property type="entry name" value="ZF_GRF"/>
    <property type="match status" value="1"/>
</dbReference>
<keyword evidence="2 4" id="KW-0863">Zinc-finger</keyword>
<evidence type="ECO:0000259" key="5">
    <source>
        <dbReference type="PROSITE" id="PS51999"/>
    </source>
</evidence>
<name>A0AAQ3SCZ6_VIGMU</name>
<evidence type="ECO:0000313" key="7">
    <source>
        <dbReference type="Proteomes" id="UP001374535"/>
    </source>
</evidence>
<dbReference type="EMBL" id="CP144700">
    <property type="protein sequence ID" value="WVZ25982.1"/>
    <property type="molecule type" value="Genomic_DNA"/>
</dbReference>